<dbReference type="Proteomes" id="UP001642360">
    <property type="component" value="Unassembled WGS sequence"/>
</dbReference>
<protein>
    <submittedName>
        <fullName evidence="3">Uncharacterized protein</fullName>
    </submittedName>
</protein>
<dbReference type="EMBL" id="CAUOFW020002903">
    <property type="protein sequence ID" value="CAK9156721.1"/>
    <property type="molecule type" value="Genomic_DNA"/>
</dbReference>
<dbReference type="EMBL" id="CAUOFW020007168">
    <property type="protein sequence ID" value="CAK9177788.1"/>
    <property type="molecule type" value="Genomic_DNA"/>
</dbReference>
<evidence type="ECO:0000313" key="3">
    <source>
        <dbReference type="EMBL" id="CAK9156721.1"/>
    </source>
</evidence>
<keyword evidence="1" id="KW-0175">Coiled coil</keyword>
<proteinExistence type="predicted"/>
<evidence type="ECO:0000313" key="4">
    <source>
        <dbReference type="EMBL" id="CAK9177788.1"/>
    </source>
</evidence>
<evidence type="ECO:0000256" key="2">
    <source>
        <dbReference type="SAM" id="MobiDB-lite"/>
    </source>
</evidence>
<dbReference type="PANTHER" id="PTHR47344:SF1">
    <property type="entry name" value="RING ZINC FINGER PROTEIN-RELATED"/>
    <property type="match status" value="1"/>
</dbReference>
<dbReference type="AlphaFoldDB" id="A0ABC8SHQ2"/>
<keyword evidence="5" id="KW-1185">Reference proteome</keyword>
<sequence>MAKCNILGRGEARSLSKLDKAKEKIKKLKTRVQELEIAVEAKDNEVLRALKFSKKASSKMDKCSLENQIKEPAEQKISLDCTESMQNDPFCPTKRKRLKPSKDIGLNNITHDKSLGVLGQEMGSYIFIDEDASGISTFIEEDVAIQKCYSSRPRLAFDTESEAQLHGESNKDGFSDSRCASKGDMATTPLDATDEDVELLHDDITQCPPLLRIKRETPLPIPVSQPDRCFSGGLLGPDGTNWHLGKWCKRVQNKGSTVSSVAMQGSTRSTGDLIAIGADGKGGRIKVLRSLNQSSRNSKETTTWVKRGQYGAKTNALQSQGCLQIEHFFGKAGQ</sequence>
<accession>A0ABC8SHQ2</accession>
<comment type="caution">
    <text evidence="3">The sequence shown here is derived from an EMBL/GenBank/DDBJ whole genome shotgun (WGS) entry which is preliminary data.</text>
</comment>
<organism evidence="3 5">
    <name type="scientific">Ilex paraguariensis</name>
    <name type="common">yerba mate</name>
    <dbReference type="NCBI Taxonomy" id="185542"/>
    <lineage>
        <taxon>Eukaryota</taxon>
        <taxon>Viridiplantae</taxon>
        <taxon>Streptophyta</taxon>
        <taxon>Embryophyta</taxon>
        <taxon>Tracheophyta</taxon>
        <taxon>Spermatophyta</taxon>
        <taxon>Magnoliopsida</taxon>
        <taxon>eudicotyledons</taxon>
        <taxon>Gunneridae</taxon>
        <taxon>Pentapetalae</taxon>
        <taxon>asterids</taxon>
        <taxon>campanulids</taxon>
        <taxon>Aquifoliales</taxon>
        <taxon>Aquifoliaceae</taxon>
        <taxon>Ilex</taxon>
    </lineage>
</organism>
<evidence type="ECO:0000313" key="5">
    <source>
        <dbReference type="Proteomes" id="UP001642360"/>
    </source>
</evidence>
<gene>
    <name evidence="3" type="ORF">ILEXP_LOCUS25273</name>
    <name evidence="4" type="ORF">ILEXP_LOCUS47710</name>
</gene>
<feature type="coiled-coil region" evidence="1">
    <location>
        <begin position="11"/>
        <end position="45"/>
    </location>
</feature>
<reference evidence="3 5" key="1">
    <citation type="submission" date="2024-02" db="EMBL/GenBank/DDBJ databases">
        <authorList>
            <person name="Vignale AGUSTIN F."/>
            <person name="Sosa J E."/>
            <person name="Modenutti C."/>
        </authorList>
    </citation>
    <scope>NUCLEOTIDE SEQUENCE [LARGE SCALE GENOMIC DNA]</scope>
</reference>
<name>A0ABC8SHQ2_9AQUA</name>
<evidence type="ECO:0000256" key="1">
    <source>
        <dbReference type="SAM" id="Coils"/>
    </source>
</evidence>
<dbReference type="PANTHER" id="PTHR47344">
    <property type="entry name" value="RING ZINC FINGER PROTEIN-RELATED"/>
    <property type="match status" value="1"/>
</dbReference>
<feature type="region of interest" description="Disordered" evidence="2">
    <location>
        <begin position="161"/>
        <end position="187"/>
    </location>
</feature>
<feature type="compositionally biased region" description="Basic and acidic residues" evidence="2">
    <location>
        <begin position="163"/>
        <end position="181"/>
    </location>
</feature>